<evidence type="ECO:0000256" key="1">
    <source>
        <dbReference type="SAM" id="MobiDB-lite"/>
    </source>
</evidence>
<comment type="caution">
    <text evidence="2">The sequence shown here is derived from an EMBL/GenBank/DDBJ whole genome shotgun (WGS) entry which is preliminary data.</text>
</comment>
<dbReference type="EMBL" id="AACS02000004">
    <property type="protein sequence ID" value="EAU83064.2"/>
    <property type="molecule type" value="Genomic_DNA"/>
</dbReference>
<gene>
    <name evidence="2" type="ORF">CC1G_12372</name>
</gene>
<reference evidence="2 3" key="1">
    <citation type="journal article" date="2010" name="Proc. Natl. Acad. Sci. U.S.A.">
        <title>Insights into evolution of multicellular fungi from the assembled chromosomes of the mushroom Coprinopsis cinerea (Coprinus cinereus).</title>
        <authorList>
            <person name="Stajich J.E."/>
            <person name="Wilke S.K."/>
            <person name="Ahren D."/>
            <person name="Au C.H."/>
            <person name="Birren B.W."/>
            <person name="Borodovsky M."/>
            <person name="Burns C."/>
            <person name="Canback B."/>
            <person name="Casselton L.A."/>
            <person name="Cheng C.K."/>
            <person name="Deng J."/>
            <person name="Dietrich F.S."/>
            <person name="Fargo D.C."/>
            <person name="Farman M.L."/>
            <person name="Gathman A.C."/>
            <person name="Goldberg J."/>
            <person name="Guigo R."/>
            <person name="Hoegger P.J."/>
            <person name="Hooker J.B."/>
            <person name="Huggins A."/>
            <person name="James T.Y."/>
            <person name="Kamada T."/>
            <person name="Kilaru S."/>
            <person name="Kodira C."/>
            <person name="Kues U."/>
            <person name="Kupfer D."/>
            <person name="Kwan H.S."/>
            <person name="Lomsadze A."/>
            <person name="Li W."/>
            <person name="Lilly W.W."/>
            <person name="Ma L.J."/>
            <person name="Mackey A.J."/>
            <person name="Manning G."/>
            <person name="Martin F."/>
            <person name="Muraguchi H."/>
            <person name="Natvig D.O."/>
            <person name="Palmerini H."/>
            <person name="Ramesh M.A."/>
            <person name="Rehmeyer C.J."/>
            <person name="Roe B.A."/>
            <person name="Shenoy N."/>
            <person name="Stanke M."/>
            <person name="Ter-Hovhannisyan V."/>
            <person name="Tunlid A."/>
            <person name="Velagapudi R."/>
            <person name="Vision T.J."/>
            <person name="Zeng Q."/>
            <person name="Zolan M.E."/>
            <person name="Pukkila P.J."/>
        </authorList>
    </citation>
    <scope>NUCLEOTIDE SEQUENCE [LARGE SCALE GENOMIC DNA]</scope>
    <source>
        <strain evidence="3">Okayama-7 / 130 / ATCC MYA-4618 / FGSC 9003</strain>
    </source>
</reference>
<dbReference type="Proteomes" id="UP000001861">
    <property type="component" value="Unassembled WGS sequence"/>
</dbReference>
<keyword evidence="3" id="KW-1185">Reference proteome</keyword>
<dbReference type="GeneID" id="6015341"/>
<feature type="compositionally biased region" description="Basic and acidic residues" evidence="1">
    <location>
        <begin position="97"/>
        <end position="113"/>
    </location>
</feature>
<feature type="region of interest" description="Disordered" evidence="1">
    <location>
        <begin position="29"/>
        <end position="113"/>
    </location>
</feature>
<sequence>MTLATPPFSWCQQRRLLLRVKAAHTTVPMRNSTPIIRQSPTNSKPGQRIRHTMGGSWGSIPSESDTDIDQHERNSSHAWAQIKEEHGQRGLRAIYAKAHDGESASEREQGSTE</sequence>
<name>A8P4H6_COPC7</name>
<dbReference type="VEuPathDB" id="FungiDB:CC1G_12372"/>
<evidence type="ECO:0000313" key="2">
    <source>
        <dbReference type="EMBL" id="EAU83064.2"/>
    </source>
</evidence>
<dbReference type="RefSeq" id="XP_001838749.2">
    <property type="nucleotide sequence ID" value="XM_001838697.2"/>
</dbReference>
<dbReference type="KEGG" id="cci:CC1G_12372"/>
<dbReference type="HOGENOM" id="CLU_2133381_0_0_1"/>
<dbReference type="AlphaFoldDB" id="A8P4H6"/>
<evidence type="ECO:0000313" key="3">
    <source>
        <dbReference type="Proteomes" id="UP000001861"/>
    </source>
</evidence>
<protein>
    <submittedName>
        <fullName evidence="2">Uncharacterized protein</fullName>
    </submittedName>
</protein>
<proteinExistence type="predicted"/>
<organism evidence="2 3">
    <name type="scientific">Coprinopsis cinerea (strain Okayama-7 / 130 / ATCC MYA-4618 / FGSC 9003)</name>
    <name type="common">Inky cap fungus</name>
    <name type="synonym">Hormographiella aspergillata</name>
    <dbReference type="NCBI Taxonomy" id="240176"/>
    <lineage>
        <taxon>Eukaryota</taxon>
        <taxon>Fungi</taxon>
        <taxon>Dikarya</taxon>
        <taxon>Basidiomycota</taxon>
        <taxon>Agaricomycotina</taxon>
        <taxon>Agaricomycetes</taxon>
        <taxon>Agaricomycetidae</taxon>
        <taxon>Agaricales</taxon>
        <taxon>Agaricineae</taxon>
        <taxon>Psathyrellaceae</taxon>
        <taxon>Coprinopsis</taxon>
    </lineage>
</organism>
<dbReference type="InParanoid" id="A8P4H6"/>
<feature type="compositionally biased region" description="Polar residues" evidence="1">
    <location>
        <begin position="29"/>
        <end position="45"/>
    </location>
</feature>
<accession>A8P4H6</accession>